<sequence>MVFERSELEHFKRELYAPTHEGAVEVRQGSPSNSSEMVTTSQMMAEIGESLLILSEGTQAVLLAIKEIGNPAVPLHVKPLLTLAEAQRFSGLSRQFLVTAISLCWGYCKHKLQGKIGSVFFAFLPQT</sequence>
<reference evidence="1 2" key="1">
    <citation type="submission" date="2017-11" db="EMBL/GenBank/DDBJ databases">
        <title>Complete genome of a free-living desiccation-tolerant cyanobacterium and its photosynthetic adaptation to extreme terrestrial habitat.</title>
        <authorList>
            <person name="Shang J."/>
        </authorList>
    </citation>
    <scope>NUCLEOTIDE SEQUENCE [LARGE SCALE GENOMIC DNA]</scope>
    <source>
        <strain evidence="1 2">CCNUN1</strain>
    </source>
</reference>
<dbReference type="Proteomes" id="UP000232003">
    <property type="component" value="Chromosome"/>
</dbReference>
<dbReference type="EMBL" id="CP024785">
    <property type="protein sequence ID" value="AUB40479.1"/>
    <property type="molecule type" value="Genomic_DNA"/>
</dbReference>
<name>A0A2K8SYF6_9NOSO</name>
<dbReference type="RefSeq" id="WP_100901182.1">
    <property type="nucleotide sequence ID" value="NZ_CAWNNC010000001.1"/>
</dbReference>
<gene>
    <name evidence="1" type="ORF">COO91_06494</name>
</gene>
<dbReference type="AlphaFoldDB" id="A0A2K8SYF6"/>
<accession>A0A2K8SYF6</accession>
<evidence type="ECO:0000313" key="1">
    <source>
        <dbReference type="EMBL" id="AUB40479.1"/>
    </source>
</evidence>
<dbReference type="KEGG" id="nfl:COO91_06494"/>
<organism evidence="1 2">
    <name type="scientific">Nostoc flagelliforme CCNUN1</name>
    <dbReference type="NCBI Taxonomy" id="2038116"/>
    <lineage>
        <taxon>Bacteria</taxon>
        <taxon>Bacillati</taxon>
        <taxon>Cyanobacteriota</taxon>
        <taxon>Cyanophyceae</taxon>
        <taxon>Nostocales</taxon>
        <taxon>Nostocaceae</taxon>
        <taxon>Nostoc</taxon>
    </lineage>
</organism>
<proteinExistence type="predicted"/>
<evidence type="ECO:0000313" key="2">
    <source>
        <dbReference type="Proteomes" id="UP000232003"/>
    </source>
</evidence>
<protein>
    <submittedName>
        <fullName evidence="1">Uncharacterized protein</fullName>
    </submittedName>
</protein>
<keyword evidence="2" id="KW-1185">Reference proteome</keyword>